<dbReference type="AlphaFoldDB" id="A0A6C0HEL8"/>
<name>A0A6C0HEL8_9ZZZZ</name>
<accession>A0A6C0HEL8</accession>
<reference evidence="1" key="1">
    <citation type="journal article" date="2020" name="Nature">
        <title>Giant virus diversity and host interactions through global metagenomics.</title>
        <authorList>
            <person name="Schulz F."/>
            <person name="Roux S."/>
            <person name="Paez-Espino D."/>
            <person name="Jungbluth S."/>
            <person name="Walsh D.A."/>
            <person name="Denef V.J."/>
            <person name="McMahon K.D."/>
            <person name="Konstantinidis K.T."/>
            <person name="Eloe-Fadrosh E.A."/>
            <person name="Kyrpides N.C."/>
            <person name="Woyke T."/>
        </authorList>
    </citation>
    <scope>NUCLEOTIDE SEQUENCE</scope>
    <source>
        <strain evidence="1">GVMAG-M-3300023179-92</strain>
    </source>
</reference>
<proteinExistence type="predicted"/>
<sequence>MRYLNSDHYILIFSFLLVVLVTLCVNRVYSYDDPFISKLRNDLIKIDPRAQHLIFNASNESFTEDKKMVYLCLKDKDGKYYDYNMLMYVALHELAHAFSESVDMEHKGDEFKNNFKQLLNKAEQMGYFDSKKPLDYNYCPKI</sequence>
<dbReference type="EMBL" id="MN739934">
    <property type="protein sequence ID" value="QHT78595.1"/>
    <property type="molecule type" value="Genomic_DNA"/>
</dbReference>
<organism evidence="1">
    <name type="scientific">viral metagenome</name>
    <dbReference type="NCBI Taxonomy" id="1070528"/>
    <lineage>
        <taxon>unclassified sequences</taxon>
        <taxon>metagenomes</taxon>
        <taxon>organismal metagenomes</taxon>
    </lineage>
</organism>
<evidence type="ECO:0008006" key="2">
    <source>
        <dbReference type="Google" id="ProtNLM"/>
    </source>
</evidence>
<evidence type="ECO:0000313" key="1">
    <source>
        <dbReference type="EMBL" id="QHT78595.1"/>
    </source>
</evidence>
<protein>
    <recommendedName>
        <fullName evidence="2">WLM domain-containing protein</fullName>
    </recommendedName>
</protein>